<dbReference type="Pfam" id="PF00149">
    <property type="entry name" value="Metallophos"/>
    <property type="match status" value="1"/>
</dbReference>
<dbReference type="GO" id="GO:0016787">
    <property type="term" value="F:hydrolase activity"/>
    <property type="evidence" value="ECO:0007669"/>
    <property type="project" value="InterPro"/>
</dbReference>
<dbReference type="Gene3D" id="3.60.21.10">
    <property type="match status" value="1"/>
</dbReference>
<dbReference type="SUPFAM" id="SSF56300">
    <property type="entry name" value="Metallo-dependent phosphatases"/>
    <property type="match status" value="1"/>
</dbReference>
<accession>A0A6J7XEH4</accession>
<dbReference type="CDD" id="cd00838">
    <property type="entry name" value="MPP_superfamily"/>
    <property type="match status" value="1"/>
</dbReference>
<evidence type="ECO:0000313" key="2">
    <source>
        <dbReference type="EMBL" id="CAB5226262.1"/>
    </source>
</evidence>
<name>A0A6J7XEH4_9CAUD</name>
<organism evidence="2">
    <name type="scientific">uncultured Caudovirales phage</name>
    <dbReference type="NCBI Taxonomy" id="2100421"/>
    <lineage>
        <taxon>Viruses</taxon>
        <taxon>Duplodnaviria</taxon>
        <taxon>Heunggongvirae</taxon>
        <taxon>Uroviricota</taxon>
        <taxon>Caudoviricetes</taxon>
        <taxon>Peduoviridae</taxon>
        <taxon>Maltschvirus</taxon>
        <taxon>Maltschvirus maltsch</taxon>
    </lineage>
</organism>
<gene>
    <name evidence="2" type="ORF">UFOVP760_41</name>
</gene>
<evidence type="ECO:0000259" key="1">
    <source>
        <dbReference type="Pfam" id="PF00149"/>
    </source>
</evidence>
<protein>
    <submittedName>
        <fullName evidence="2">MPP_superfamily domain containing protein</fullName>
    </submittedName>
</protein>
<feature type="domain" description="Calcineurin-like phosphoesterase" evidence="1">
    <location>
        <begin position="3"/>
        <end position="130"/>
    </location>
</feature>
<dbReference type="InterPro" id="IPR029052">
    <property type="entry name" value="Metallo-depent_PP-like"/>
</dbReference>
<reference evidence="2" key="1">
    <citation type="submission" date="2020-05" db="EMBL/GenBank/DDBJ databases">
        <authorList>
            <person name="Chiriac C."/>
            <person name="Salcher M."/>
            <person name="Ghai R."/>
            <person name="Kavagutti S V."/>
        </authorList>
    </citation>
    <scope>NUCLEOTIDE SEQUENCE</scope>
</reference>
<dbReference type="InterPro" id="IPR004843">
    <property type="entry name" value="Calcineurin-like_PHP"/>
</dbReference>
<proteinExistence type="predicted"/>
<dbReference type="EMBL" id="LR798360">
    <property type="protein sequence ID" value="CAB5226262.1"/>
    <property type="molecule type" value="Genomic_DNA"/>
</dbReference>
<sequence>MAKILAVGDIHNHITQASVIIDKYIDTHKIVLCGDFFDDFGDSAVEADQTARWLKDILKHDNVVALMGNHDLSYAYFNLRPGSSLGDQIYDCSGYSPAKDDAINRIMSNDDWDKIKFGHKENGFWFSHAGFHPFWFSSPPYGMDDQIIEIKLKKIQRAVQDREFSNELGAAGKCRGGMNRVGGLLWRDQRQESYTGSYWNDESGIKQVSGHTPMRNGIDIEETSNKGLCIDIDCGLSQVLEILEDSTYNIIDTGLESFYKASERKFDEQLKKEKEEQKKKYLHSLGAYDDIYNKLNKS</sequence>